<dbReference type="EMBL" id="JABFUD020000004">
    <property type="protein sequence ID" value="KAI5080709.1"/>
    <property type="molecule type" value="Genomic_DNA"/>
</dbReference>
<comment type="caution">
    <text evidence="2">The sequence shown here is derived from an EMBL/GenBank/DDBJ whole genome shotgun (WGS) entry which is preliminary data.</text>
</comment>
<dbReference type="InterPro" id="IPR012677">
    <property type="entry name" value="Nucleotide-bd_a/b_plait_sf"/>
</dbReference>
<reference evidence="2" key="1">
    <citation type="submission" date="2021-01" db="EMBL/GenBank/DDBJ databases">
        <title>Adiantum capillus-veneris genome.</title>
        <authorList>
            <person name="Fang Y."/>
            <person name="Liao Q."/>
        </authorList>
    </citation>
    <scope>NUCLEOTIDE SEQUENCE</scope>
    <source>
        <strain evidence="2">H3</strain>
        <tissue evidence="2">Leaf</tissue>
    </source>
</reference>
<keyword evidence="3" id="KW-1185">Reference proteome</keyword>
<dbReference type="GO" id="GO:0003723">
    <property type="term" value="F:RNA binding"/>
    <property type="evidence" value="ECO:0007669"/>
    <property type="project" value="InterPro"/>
</dbReference>
<evidence type="ECO:0000313" key="2">
    <source>
        <dbReference type="EMBL" id="KAI5080709.1"/>
    </source>
</evidence>
<protein>
    <recommendedName>
        <fullName evidence="1">RRM domain-containing protein</fullName>
    </recommendedName>
</protein>
<dbReference type="PANTHER" id="PTHR36309">
    <property type="entry name" value="RNA-BINDING (RRM/RBD/RNP MOTIFS) FAMILY PROTEIN"/>
    <property type="match status" value="1"/>
</dbReference>
<dbReference type="Proteomes" id="UP000886520">
    <property type="component" value="Chromosome 4"/>
</dbReference>
<accession>A0A9D4ZMB8</accession>
<dbReference type="InterPro" id="IPR053316">
    <property type="entry name" value="Epigenetic_reg_gene_expr"/>
</dbReference>
<name>A0A9D4ZMB8_ADICA</name>
<dbReference type="OrthoDB" id="1913496at2759"/>
<sequence>MAAEGVLTISEGMAKFQERVSRSVFLDDVAPSVTLATIITALGQFGKVLNARMLDCPLSPKLGPKRALVEMATQREAERAIKEIQEHPFIMMKGILRPVIARAAEASLYPERPSKIRKTLPDNGDRKNADIGRKPTFCWVNRGDPDWDFVCKQKQLAKKHVMECQYLMQELKKEEEKLSKEQEERAASFLDKFALVDACLRDKIVKQLVEVSD</sequence>
<dbReference type="Gene3D" id="3.30.70.330">
    <property type="match status" value="1"/>
</dbReference>
<dbReference type="PANTHER" id="PTHR36309:SF1">
    <property type="entry name" value="RNA-BINDING (RRM_RBD_RNP MOTIFS) FAMILY PROTEIN"/>
    <property type="match status" value="1"/>
</dbReference>
<dbReference type="CDD" id="cd00590">
    <property type="entry name" value="RRM_SF"/>
    <property type="match status" value="1"/>
</dbReference>
<feature type="domain" description="RRM" evidence="1">
    <location>
        <begin position="24"/>
        <end position="86"/>
    </location>
</feature>
<gene>
    <name evidence="2" type="ORF">GOP47_0003892</name>
</gene>
<dbReference type="InterPro" id="IPR000504">
    <property type="entry name" value="RRM_dom"/>
</dbReference>
<dbReference type="Pfam" id="PF00076">
    <property type="entry name" value="RRM_1"/>
    <property type="match status" value="1"/>
</dbReference>
<organism evidence="2 3">
    <name type="scientific">Adiantum capillus-veneris</name>
    <name type="common">Maidenhair fern</name>
    <dbReference type="NCBI Taxonomy" id="13818"/>
    <lineage>
        <taxon>Eukaryota</taxon>
        <taxon>Viridiplantae</taxon>
        <taxon>Streptophyta</taxon>
        <taxon>Embryophyta</taxon>
        <taxon>Tracheophyta</taxon>
        <taxon>Polypodiopsida</taxon>
        <taxon>Polypodiidae</taxon>
        <taxon>Polypodiales</taxon>
        <taxon>Pteridineae</taxon>
        <taxon>Pteridaceae</taxon>
        <taxon>Vittarioideae</taxon>
        <taxon>Adiantum</taxon>
    </lineage>
</organism>
<evidence type="ECO:0000313" key="3">
    <source>
        <dbReference type="Proteomes" id="UP000886520"/>
    </source>
</evidence>
<dbReference type="InterPro" id="IPR035979">
    <property type="entry name" value="RBD_domain_sf"/>
</dbReference>
<dbReference type="SUPFAM" id="SSF54928">
    <property type="entry name" value="RNA-binding domain, RBD"/>
    <property type="match status" value="1"/>
</dbReference>
<proteinExistence type="predicted"/>
<dbReference type="AlphaFoldDB" id="A0A9D4ZMB8"/>
<evidence type="ECO:0000259" key="1">
    <source>
        <dbReference type="Pfam" id="PF00076"/>
    </source>
</evidence>